<evidence type="ECO:0000313" key="2">
    <source>
        <dbReference type="EMBL" id="SDX65544.1"/>
    </source>
</evidence>
<organism evidence="2 3">
    <name type="scientific">Salimicrobium album</name>
    <dbReference type="NCBI Taxonomy" id="50717"/>
    <lineage>
        <taxon>Bacteria</taxon>
        <taxon>Bacillati</taxon>
        <taxon>Bacillota</taxon>
        <taxon>Bacilli</taxon>
        <taxon>Bacillales</taxon>
        <taxon>Bacillaceae</taxon>
        <taxon>Salimicrobium</taxon>
    </lineage>
</organism>
<accession>A0A1H3DIQ9</accession>
<evidence type="ECO:0000256" key="1">
    <source>
        <dbReference type="SAM" id="Phobius"/>
    </source>
</evidence>
<dbReference type="EMBL" id="FNOS01000002">
    <property type="protein sequence ID" value="SDX65544.1"/>
    <property type="molecule type" value="Genomic_DNA"/>
</dbReference>
<dbReference type="Proteomes" id="UP000198647">
    <property type="component" value="Unassembled WGS sequence"/>
</dbReference>
<proteinExistence type="predicted"/>
<protein>
    <submittedName>
        <fullName evidence="2">Uncharacterized protein</fullName>
    </submittedName>
</protein>
<gene>
    <name evidence="2" type="ORF">SAMN04488081_0959</name>
</gene>
<keyword evidence="3" id="KW-1185">Reference proteome</keyword>
<name>A0A1H3DIQ9_9BACI</name>
<reference evidence="2 3" key="1">
    <citation type="submission" date="2016-10" db="EMBL/GenBank/DDBJ databases">
        <authorList>
            <person name="Varghese N."/>
            <person name="Submissions S."/>
        </authorList>
    </citation>
    <scope>NUCLEOTIDE SEQUENCE [LARGE SCALE GENOMIC DNA]</scope>
    <source>
        <strain evidence="2 3">DSM 20748</strain>
    </source>
</reference>
<comment type="caution">
    <text evidence="2">The sequence shown here is derived from an EMBL/GenBank/DDBJ whole genome shotgun (WGS) entry which is preliminary data.</text>
</comment>
<sequence>MMPENKEMEDVKEFMGVLMDVKVSMAELNGKVDKIISIEEKVNNTYDIAKGTERVAKDNKAILAKKADDDDLQRLQKDLKQKADKSDVERIVKEKDNWQKNLPAWAAVILSLVALLVPYLLT</sequence>
<keyword evidence="1" id="KW-1133">Transmembrane helix</keyword>
<evidence type="ECO:0000313" key="3">
    <source>
        <dbReference type="Proteomes" id="UP000198647"/>
    </source>
</evidence>
<keyword evidence="1" id="KW-0472">Membrane</keyword>
<keyword evidence="1" id="KW-0812">Transmembrane</keyword>
<feature type="transmembrane region" description="Helical" evidence="1">
    <location>
        <begin position="102"/>
        <end position="121"/>
    </location>
</feature>